<evidence type="ECO:0000313" key="1">
    <source>
        <dbReference type="EMBL" id="KGG20111.1"/>
    </source>
</evidence>
<dbReference type="AlphaFoldDB" id="A0A0A2C1A5"/>
<dbReference type="InterPro" id="IPR010985">
    <property type="entry name" value="Ribbon_hlx_hlx"/>
</dbReference>
<dbReference type="Proteomes" id="UP000030392">
    <property type="component" value="Unassembled WGS sequence"/>
</dbReference>
<evidence type="ECO:0008006" key="3">
    <source>
        <dbReference type="Google" id="ProtNLM"/>
    </source>
</evidence>
<protein>
    <recommendedName>
        <fullName evidence="3">Protein family PM-12</fullName>
    </recommendedName>
</protein>
<comment type="caution">
    <text evidence="1">The sequence shown here is derived from an EMBL/GenBank/DDBJ whole genome shotgun (WGS) entry which is preliminary data.</text>
</comment>
<dbReference type="SUPFAM" id="SSF47598">
    <property type="entry name" value="Ribbon-helix-helix"/>
    <property type="match status" value="1"/>
</dbReference>
<proteinExistence type="predicted"/>
<name>A0A0A2C1A5_PROMR</name>
<sequence>MTKSQFNIKISKDLLIKVKRQAMMSGKSLTEHITDLVTKSLHDNDIQDIDLSSVNKIKDLEKRLLSLESIVSNREYLSQKLKPFTNSEAINCTKFMRAVFDKELKKRNYDDKSEAFDDFLQSVQVFDALNKSFSDRLKEIMLSDKPSPWTGRELNELTSENKCNCSIRKGLIHWTGKTECPSQQEICDKGEELLPLF</sequence>
<accession>A0A0A2C1A5</accession>
<reference evidence="2" key="1">
    <citation type="journal article" date="2014" name="Sci. Data">
        <title>Genomes of diverse isolates of the marine cyanobacterium Prochlorococcus.</title>
        <authorList>
            <person name="Biller S."/>
            <person name="Berube P."/>
            <person name="Thompson J."/>
            <person name="Kelly L."/>
            <person name="Roggensack S."/>
            <person name="Awad L."/>
            <person name="Roache-Johnson K."/>
            <person name="Ding H."/>
            <person name="Giovannoni S.J."/>
            <person name="Moore L.R."/>
            <person name="Chisholm S.W."/>
        </authorList>
    </citation>
    <scope>NUCLEOTIDE SEQUENCE [LARGE SCALE GENOMIC DNA]</scope>
    <source>
        <strain evidence="2">PAC1</strain>
    </source>
</reference>
<dbReference type="GO" id="GO:0006355">
    <property type="term" value="P:regulation of DNA-templated transcription"/>
    <property type="evidence" value="ECO:0007669"/>
    <property type="project" value="InterPro"/>
</dbReference>
<dbReference type="RefSeq" id="WP_036906685.1">
    <property type="nucleotide sequence ID" value="NZ_CP138967.1"/>
</dbReference>
<gene>
    <name evidence="1" type="ORF">EV03_1575</name>
</gene>
<evidence type="ECO:0000313" key="2">
    <source>
        <dbReference type="Proteomes" id="UP000030392"/>
    </source>
</evidence>
<organism evidence="1 2">
    <name type="scientific">Prochlorococcus marinus str. PAC1</name>
    <dbReference type="NCBI Taxonomy" id="59924"/>
    <lineage>
        <taxon>Bacteria</taxon>
        <taxon>Bacillati</taxon>
        <taxon>Cyanobacteriota</taxon>
        <taxon>Cyanophyceae</taxon>
        <taxon>Synechococcales</taxon>
        <taxon>Prochlorococcaceae</taxon>
        <taxon>Prochlorococcus</taxon>
    </lineage>
</organism>
<dbReference type="EMBL" id="JNAX01000014">
    <property type="protein sequence ID" value="KGG20111.1"/>
    <property type="molecule type" value="Genomic_DNA"/>
</dbReference>